<sequence>MTMLESNVDVLIIGAGPAGFIAATWMTRIGVKMRIIDKRGTKVFNGQADGLQCQSQEIFDSFGFEDRVQNETNHMLEFCMWARISRFTEKVLHQGRTEQFFLDHIKKHSDIEVERGVLPEALSVDMSHVEDTNSHSITLKLRSLGDEEATSQQAKGTGTQDGLFRSNLARDGTDNLIHKSKEQANLEEVVHAKYVFGCDGANRWTRHIIPLTDFPDIRKRFAIHSTSSSSLILTETKPDACGRADRSSIKPEIKPEIRPETIISAPEKILSPFTVTYNYCHRWTAYQIGQRGGRNFDLHQRIFLAGDAVHTHSPKAGQGMNVSMQDTYYLGWKVGLVVKGVVEPSILKTYQSERRRVAHDLISFDHKFSRLFSGRPAKDIMDESGVSMAEFKEKFVVDYRASMLVAKAGSSEHQGDGTGMSPSGGRKQAWLKSDGRFRIILFAGNMSSSSRKARAEAFCAALEKSDSFLKSVIEILTLYSIRRIDIELLNDFPVILHSWDEKTGWDYYKVFVDDQSHHEGHGHAYEKYGVYPERGYVVIARPHQYVG</sequence>
<evidence type="ECO:0000256" key="5">
    <source>
        <dbReference type="SAM" id="Phobius"/>
    </source>
</evidence>
<dbReference type="InterPro" id="IPR036188">
    <property type="entry name" value="FAD/NAD-bd_sf"/>
</dbReference>
<dbReference type="PANTHER" id="PTHR43004:SF20">
    <property type="entry name" value="2-MONOOXYGENASE, PUTATIVE (AFU_ORTHOLOGUE AFUA_1G13660)-RELATED"/>
    <property type="match status" value="1"/>
</dbReference>
<gene>
    <name evidence="8" type="ORF">K469DRAFT_724492</name>
</gene>
<reference evidence="8" key="1">
    <citation type="journal article" date="2020" name="Stud. Mycol.">
        <title>101 Dothideomycetes genomes: a test case for predicting lifestyles and emergence of pathogens.</title>
        <authorList>
            <person name="Haridas S."/>
            <person name="Albert R."/>
            <person name="Binder M."/>
            <person name="Bloem J."/>
            <person name="Labutti K."/>
            <person name="Salamov A."/>
            <person name="Andreopoulos B."/>
            <person name="Baker S."/>
            <person name="Barry K."/>
            <person name="Bills G."/>
            <person name="Bluhm B."/>
            <person name="Cannon C."/>
            <person name="Castanera R."/>
            <person name="Culley D."/>
            <person name="Daum C."/>
            <person name="Ezra D."/>
            <person name="Gonzalez J."/>
            <person name="Henrissat B."/>
            <person name="Kuo A."/>
            <person name="Liang C."/>
            <person name="Lipzen A."/>
            <person name="Lutzoni F."/>
            <person name="Magnuson J."/>
            <person name="Mondo S."/>
            <person name="Nolan M."/>
            <person name="Ohm R."/>
            <person name="Pangilinan J."/>
            <person name="Park H.-J."/>
            <person name="Ramirez L."/>
            <person name="Alfaro M."/>
            <person name="Sun H."/>
            <person name="Tritt A."/>
            <person name="Yoshinaga Y."/>
            <person name="Zwiers L.-H."/>
            <person name="Turgeon B."/>
            <person name="Goodwin S."/>
            <person name="Spatafora J."/>
            <person name="Crous P."/>
            <person name="Grigoriev I."/>
        </authorList>
    </citation>
    <scope>NUCLEOTIDE SEQUENCE</scope>
    <source>
        <strain evidence="8">CBS 207.26</strain>
    </source>
</reference>
<evidence type="ECO:0000256" key="1">
    <source>
        <dbReference type="ARBA" id="ARBA00007801"/>
    </source>
</evidence>
<dbReference type="Gene3D" id="3.30.9.10">
    <property type="entry name" value="D-Amino Acid Oxidase, subunit A, domain 2"/>
    <property type="match status" value="2"/>
</dbReference>
<keyword evidence="9" id="KW-1185">Reference proteome</keyword>
<dbReference type="OrthoDB" id="1716816at2759"/>
<evidence type="ECO:0000313" key="8">
    <source>
        <dbReference type="EMBL" id="KAF2188555.1"/>
    </source>
</evidence>
<keyword evidence="3" id="KW-0274">FAD</keyword>
<evidence type="ECO:0000256" key="3">
    <source>
        <dbReference type="ARBA" id="ARBA00022827"/>
    </source>
</evidence>
<organism evidence="8 9">
    <name type="scientific">Zopfia rhizophila CBS 207.26</name>
    <dbReference type="NCBI Taxonomy" id="1314779"/>
    <lineage>
        <taxon>Eukaryota</taxon>
        <taxon>Fungi</taxon>
        <taxon>Dikarya</taxon>
        <taxon>Ascomycota</taxon>
        <taxon>Pezizomycotina</taxon>
        <taxon>Dothideomycetes</taxon>
        <taxon>Dothideomycetes incertae sedis</taxon>
        <taxon>Zopfiaceae</taxon>
        <taxon>Zopfia</taxon>
    </lineage>
</organism>
<feature type="domain" description="FAD-binding" evidence="6">
    <location>
        <begin position="299"/>
        <end position="364"/>
    </location>
</feature>
<keyword evidence="4" id="KW-0560">Oxidoreductase</keyword>
<evidence type="ECO:0000256" key="4">
    <source>
        <dbReference type="ARBA" id="ARBA00023002"/>
    </source>
</evidence>
<evidence type="ECO:0000313" key="9">
    <source>
        <dbReference type="Proteomes" id="UP000800200"/>
    </source>
</evidence>
<dbReference type="InterPro" id="IPR012941">
    <property type="entry name" value="Phe_hydrox_C_dim_dom"/>
</dbReference>
<comment type="similarity">
    <text evidence="1">Belongs to the PheA/TfdB FAD monooxygenase family.</text>
</comment>
<evidence type="ECO:0000256" key="2">
    <source>
        <dbReference type="ARBA" id="ARBA00022630"/>
    </source>
</evidence>
<keyword evidence="5" id="KW-0472">Membrane</keyword>
<dbReference type="Gene3D" id="3.50.50.60">
    <property type="entry name" value="FAD/NAD(P)-binding domain"/>
    <property type="match status" value="2"/>
</dbReference>
<dbReference type="SUPFAM" id="SSF51905">
    <property type="entry name" value="FAD/NAD(P)-binding domain"/>
    <property type="match status" value="1"/>
</dbReference>
<keyword evidence="5" id="KW-0812">Transmembrane</keyword>
<feature type="transmembrane region" description="Helical" evidence="5">
    <location>
        <begin position="12"/>
        <end position="31"/>
    </location>
</feature>
<dbReference type="Proteomes" id="UP000800200">
    <property type="component" value="Unassembled WGS sequence"/>
</dbReference>
<dbReference type="CDD" id="cd02979">
    <property type="entry name" value="PHOX_C"/>
    <property type="match status" value="1"/>
</dbReference>
<protein>
    <submittedName>
        <fullName evidence="8">FAD/NAD(P)-binding domain-containing protein</fullName>
    </submittedName>
</protein>
<dbReference type="PANTHER" id="PTHR43004">
    <property type="entry name" value="TRK SYSTEM POTASSIUM UPTAKE PROTEIN"/>
    <property type="match status" value="1"/>
</dbReference>
<proteinExistence type="inferred from homology"/>
<dbReference type="InterPro" id="IPR038220">
    <property type="entry name" value="PHOX_C_sf"/>
</dbReference>
<accession>A0A6A6EBY6</accession>
<dbReference type="InterPro" id="IPR002938">
    <property type="entry name" value="FAD-bd"/>
</dbReference>
<dbReference type="EMBL" id="ML994623">
    <property type="protein sequence ID" value="KAF2188555.1"/>
    <property type="molecule type" value="Genomic_DNA"/>
</dbReference>
<dbReference type="SUPFAM" id="SSF54373">
    <property type="entry name" value="FAD-linked reductases, C-terminal domain"/>
    <property type="match status" value="1"/>
</dbReference>
<dbReference type="Pfam" id="PF01494">
    <property type="entry name" value="FAD_binding_3"/>
    <property type="match status" value="2"/>
</dbReference>
<keyword evidence="2" id="KW-0285">Flavoprotein</keyword>
<evidence type="ECO:0000259" key="7">
    <source>
        <dbReference type="Pfam" id="PF07976"/>
    </source>
</evidence>
<dbReference type="Gene3D" id="3.40.30.20">
    <property type="match status" value="1"/>
</dbReference>
<feature type="domain" description="Phenol hydroxylase-like C-terminal dimerisation" evidence="7">
    <location>
        <begin position="429"/>
        <end position="547"/>
    </location>
</feature>
<dbReference type="AlphaFoldDB" id="A0A6A6EBY6"/>
<dbReference type="SUPFAM" id="SSF52833">
    <property type="entry name" value="Thioredoxin-like"/>
    <property type="match status" value="1"/>
</dbReference>
<feature type="domain" description="FAD-binding" evidence="6">
    <location>
        <begin position="8"/>
        <end position="218"/>
    </location>
</feature>
<dbReference type="InterPro" id="IPR036249">
    <property type="entry name" value="Thioredoxin-like_sf"/>
</dbReference>
<name>A0A6A6EBY6_9PEZI</name>
<dbReference type="InterPro" id="IPR050641">
    <property type="entry name" value="RIFMO-like"/>
</dbReference>
<keyword evidence="5" id="KW-1133">Transmembrane helix</keyword>
<dbReference type="Pfam" id="PF07976">
    <property type="entry name" value="Phe_hydrox_dim"/>
    <property type="match status" value="1"/>
</dbReference>
<dbReference type="GO" id="GO:0071949">
    <property type="term" value="F:FAD binding"/>
    <property type="evidence" value="ECO:0007669"/>
    <property type="project" value="InterPro"/>
</dbReference>
<dbReference type="PRINTS" id="PR00420">
    <property type="entry name" value="RNGMNOXGNASE"/>
</dbReference>
<evidence type="ECO:0000259" key="6">
    <source>
        <dbReference type="Pfam" id="PF01494"/>
    </source>
</evidence>
<dbReference type="GO" id="GO:0016709">
    <property type="term" value="F:oxidoreductase activity, acting on paired donors, with incorporation or reduction of molecular oxygen, NAD(P)H as one donor, and incorporation of one atom of oxygen"/>
    <property type="evidence" value="ECO:0007669"/>
    <property type="project" value="UniProtKB-ARBA"/>
</dbReference>